<dbReference type="Proteomes" id="UP000050381">
    <property type="component" value="Unassembled WGS sequence"/>
</dbReference>
<proteinExistence type="predicted"/>
<dbReference type="InterPro" id="IPR025246">
    <property type="entry name" value="IS30-like_HTH"/>
</dbReference>
<name>A0A0P9MWE5_PSESX</name>
<accession>A0A0P9MWE5</accession>
<sequence>MSYTELSIEERVAIQIGQYRDLSQREIARLLGRSCNDLQSKWPRPAPIRFDLQSSTAEQD</sequence>
<dbReference type="AlphaFoldDB" id="A0A0P9MWE5"/>
<comment type="caution">
    <text evidence="2">The sequence shown here is derived from an EMBL/GenBank/DDBJ whole genome shotgun (WGS) entry which is preliminary data.</text>
</comment>
<reference evidence="2 3" key="1">
    <citation type="submission" date="2015-09" db="EMBL/GenBank/DDBJ databases">
        <title>Genome announcement of multiple Pseudomonas syringae strains.</title>
        <authorList>
            <person name="Thakur S."/>
            <person name="Wang P.W."/>
            <person name="Gong Y."/>
            <person name="Weir B.S."/>
            <person name="Guttman D.S."/>
        </authorList>
    </citation>
    <scope>NUCLEOTIDE SEQUENCE [LARGE SCALE GENOMIC DNA]</scope>
    <source>
        <strain evidence="2 3">ICMP9419</strain>
    </source>
</reference>
<dbReference type="Pfam" id="PF13936">
    <property type="entry name" value="HTH_38"/>
    <property type="match status" value="1"/>
</dbReference>
<evidence type="ECO:0000313" key="2">
    <source>
        <dbReference type="EMBL" id="KPW96552.1"/>
    </source>
</evidence>
<protein>
    <recommendedName>
        <fullName evidence="1">Transposase IS30-like HTH domain-containing protein</fullName>
    </recommendedName>
</protein>
<organism evidence="2 3">
    <name type="scientific">Pseudomonas syringae pv. castaneae</name>
    <dbReference type="NCBI Taxonomy" id="264450"/>
    <lineage>
        <taxon>Bacteria</taxon>
        <taxon>Pseudomonadati</taxon>
        <taxon>Pseudomonadota</taxon>
        <taxon>Gammaproteobacteria</taxon>
        <taxon>Pseudomonadales</taxon>
        <taxon>Pseudomonadaceae</taxon>
        <taxon>Pseudomonas</taxon>
        <taxon>Pseudomonas syringae</taxon>
    </lineage>
</organism>
<dbReference type="PATRIC" id="fig|264450.4.peg.5116"/>
<evidence type="ECO:0000313" key="3">
    <source>
        <dbReference type="Proteomes" id="UP000050381"/>
    </source>
</evidence>
<evidence type="ECO:0000259" key="1">
    <source>
        <dbReference type="Pfam" id="PF13936"/>
    </source>
</evidence>
<gene>
    <name evidence="2" type="ORF">ALO79_04294</name>
</gene>
<dbReference type="EMBL" id="LJQD01000216">
    <property type="protein sequence ID" value="KPW96552.1"/>
    <property type="molecule type" value="Genomic_DNA"/>
</dbReference>
<feature type="domain" description="Transposase IS30-like HTH" evidence="1">
    <location>
        <begin position="2"/>
        <end position="35"/>
    </location>
</feature>